<proteinExistence type="predicted"/>
<dbReference type="InterPro" id="IPR030664">
    <property type="entry name" value="SdhA/FrdA/AprA"/>
</dbReference>
<dbReference type="InterPro" id="IPR037099">
    <property type="entry name" value="Fum_R/Succ_DH_flav-like_C_sf"/>
</dbReference>
<dbReference type="Pfam" id="PF00890">
    <property type="entry name" value="FAD_binding_2"/>
    <property type="match status" value="1"/>
</dbReference>
<dbReference type="PRINTS" id="PR00368">
    <property type="entry name" value="FADPNR"/>
</dbReference>
<evidence type="ECO:0000313" key="10">
    <source>
        <dbReference type="Proteomes" id="UP000184440"/>
    </source>
</evidence>
<dbReference type="SUPFAM" id="SSF56425">
    <property type="entry name" value="Succinate dehydrogenase/fumarate reductase flavoprotein, catalytic domain"/>
    <property type="match status" value="1"/>
</dbReference>
<feature type="region of interest" description="Disordered" evidence="6">
    <location>
        <begin position="630"/>
        <end position="653"/>
    </location>
</feature>
<dbReference type="Gene3D" id="3.90.700.10">
    <property type="entry name" value="Succinate dehydrogenase/fumarate reductase flavoprotein, catalytic domain"/>
    <property type="match status" value="1"/>
</dbReference>
<dbReference type="RefSeq" id="WP_084741457.1">
    <property type="nucleotide sequence ID" value="NZ_FRCS01000005.1"/>
</dbReference>
<keyword evidence="10" id="KW-1185">Reference proteome</keyword>
<dbReference type="Gene3D" id="1.20.58.100">
    <property type="entry name" value="Fumarate reductase/succinate dehydrogenase flavoprotein-like, C-terminal domain"/>
    <property type="match status" value="1"/>
</dbReference>
<evidence type="ECO:0000259" key="8">
    <source>
        <dbReference type="Pfam" id="PF02910"/>
    </source>
</evidence>
<dbReference type="SUPFAM" id="SSF46977">
    <property type="entry name" value="Succinate dehydrogenase/fumarate reductase flavoprotein C-terminal domain"/>
    <property type="match status" value="1"/>
</dbReference>
<evidence type="ECO:0000259" key="7">
    <source>
        <dbReference type="Pfam" id="PF00890"/>
    </source>
</evidence>
<dbReference type="PANTHER" id="PTHR11632">
    <property type="entry name" value="SUCCINATE DEHYDROGENASE 2 FLAVOPROTEIN SUBUNIT"/>
    <property type="match status" value="1"/>
</dbReference>
<protein>
    <submittedName>
        <fullName evidence="9">Succinate dehydrogenase / fumarate reductase flavoprotein subunit</fullName>
    </submittedName>
</protein>
<dbReference type="GO" id="GO:0033765">
    <property type="term" value="F:steroid dehydrogenase activity, acting on the CH-CH group of donors"/>
    <property type="evidence" value="ECO:0007669"/>
    <property type="project" value="UniProtKB-ARBA"/>
</dbReference>
<dbReference type="Proteomes" id="UP000184440">
    <property type="component" value="Unassembled WGS sequence"/>
</dbReference>
<feature type="domain" description="FAD-dependent oxidoreductase 2 FAD-binding" evidence="7">
    <location>
        <begin position="11"/>
        <end position="431"/>
    </location>
</feature>
<dbReference type="InterPro" id="IPR003953">
    <property type="entry name" value="FAD-dep_OxRdtase_2_FAD-bd"/>
</dbReference>
<accession>A0A1M7QQJ4</accession>
<comment type="cofactor">
    <cofactor evidence="1">
        <name>FAD</name>
        <dbReference type="ChEBI" id="CHEBI:57692"/>
    </cofactor>
</comment>
<keyword evidence="3" id="KW-0274">FAD</keyword>
<evidence type="ECO:0000256" key="1">
    <source>
        <dbReference type="ARBA" id="ARBA00001974"/>
    </source>
</evidence>
<dbReference type="OrthoDB" id="9805351at2"/>
<dbReference type="SUPFAM" id="SSF51905">
    <property type="entry name" value="FAD/NAD(P)-binding domain"/>
    <property type="match status" value="1"/>
</dbReference>
<keyword evidence="4" id="KW-0560">Oxidoreductase</keyword>
<dbReference type="InterPro" id="IPR036188">
    <property type="entry name" value="FAD/NAD-bd_sf"/>
</dbReference>
<dbReference type="FunFam" id="3.50.50.60:FF:000026">
    <property type="entry name" value="Succinate dehydrogenase flavoprotein subunit"/>
    <property type="match status" value="1"/>
</dbReference>
<dbReference type="FunFam" id="3.90.700.10:FF:000005">
    <property type="entry name" value="Succinate dehydrogenase flavoprotein subunit"/>
    <property type="match status" value="1"/>
</dbReference>
<dbReference type="AlphaFoldDB" id="A0A1M7QQJ4"/>
<organism evidence="9 10">
    <name type="scientific">Cryptosporangium aurantiacum</name>
    <dbReference type="NCBI Taxonomy" id="134849"/>
    <lineage>
        <taxon>Bacteria</taxon>
        <taxon>Bacillati</taxon>
        <taxon>Actinomycetota</taxon>
        <taxon>Actinomycetes</taxon>
        <taxon>Cryptosporangiales</taxon>
        <taxon>Cryptosporangiaceae</taxon>
        <taxon>Cryptosporangium</taxon>
    </lineage>
</organism>
<evidence type="ECO:0000256" key="4">
    <source>
        <dbReference type="ARBA" id="ARBA00023002"/>
    </source>
</evidence>
<name>A0A1M7QQJ4_9ACTN</name>
<feature type="domain" description="Fumarate reductase/succinate dehydrogenase flavoprotein-like C-terminal" evidence="8">
    <location>
        <begin position="487"/>
        <end position="602"/>
    </location>
</feature>
<gene>
    <name evidence="9" type="ORF">SAMN05443668_105186</name>
</gene>
<dbReference type="Gene3D" id="3.50.50.60">
    <property type="entry name" value="FAD/NAD(P)-binding domain"/>
    <property type="match status" value="1"/>
</dbReference>
<dbReference type="PIRSF" id="PIRSF000171">
    <property type="entry name" value="SDHA_APRA_LASPO"/>
    <property type="match status" value="1"/>
</dbReference>
<evidence type="ECO:0000256" key="2">
    <source>
        <dbReference type="ARBA" id="ARBA00022630"/>
    </source>
</evidence>
<dbReference type="InterPro" id="IPR027477">
    <property type="entry name" value="Succ_DH/fumarate_Rdtase_cat_sf"/>
</dbReference>
<evidence type="ECO:0000256" key="5">
    <source>
        <dbReference type="PIRSR" id="PIRSR000171-1"/>
    </source>
</evidence>
<dbReference type="NCBIfam" id="NF005866">
    <property type="entry name" value="PRK07803.1"/>
    <property type="match status" value="1"/>
</dbReference>
<dbReference type="InterPro" id="IPR015939">
    <property type="entry name" value="Fum_Rdtase/Succ_DH_flav-like_C"/>
</dbReference>
<dbReference type="PANTHER" id="PTHR11632:SF51">
    <property type="entry name" value="SUCCINATE DEHYDROGENASE [UBIQUINONE] FLAVOPROTEIN SUBUNIT, MITOCHONDRIAL"/>
    <property type="match status" value="1"/>
</dbReference>
<sequence length="653" mass="71797">MTSNIERHEYDVLVVGAGGAGLRAAIEARQQGKRTAIICKSLFGKAHTVMAEGGAAAAMGNVNSRDNWQVHFRDTMRGGKFLNHWRMAELHAREAPERIWELETYGALFDRTKDGKISQRNFGGHEYPRLAHVGDRTGLELIRTLQQKIVSLQQDDQREHGDFEKYLRVFHEVTISELLKDGDRISGAFGYARDDGRFLLFTAPAVVLATGGIGKSFQVTSNSWEYTGDGHALALRAGGTLVNMEFVQFHPTGMVWPPSVKGILVTESVRGDGGVLTNSEGKRFMFDYIPDVFRDKYATTEEEADRWYTDADNNRRPPELLPRDEVARAINSEVKAGRGSPHGGVFLDVSKRLPADEIRRRLPSMYHQFKELADVDITAEPMEVGPTCHYVMGGVEVDPDSQAAVGVAGLFAAGEVSGGMHGSNRLGGNSLSDLLVFGRRAGAGAAAYVSGLEGRPSVLDADVEEAVSFALAPLSRESGENPYRVQTDLQQTMHELVGIIRKAPEIQQALDNLTELRERASRVSAAGGRTYNPGWHVALDLRNLLVIAECVARAALIREESRGGHTRDDFPEMSAEWRRRNLICALDKEGPGVSVREQPLPTMPVELLSLFDRKELSKYLTEEELTVLPEDPPPVIAARTPVDSVSDSEGSRG</sequence>
<evidence type="ECO:0000313" key="9">
    <source>
        <dbReference type="EMBL" id="SHN33792.1"/>
    </source>
</evidence>
<reference evidence="9 10" key="1">
    <citation type="submission" date="2016-11" db="EMBL/GenBank/DDBJ databases">
        <authorList>
            <person name="Jaros S."/>
            <person name="Januszkiewicz K."/>
            <person name="Wedrychowicz H."/>
        </authorList>
    </citation>
    <scope>NUCLEOTIDE SEQUENCE [LARGE SCALE GENOMIC DNA]</scope>
    <source>
        <strain evidence="9 10">DSM 46144</strain>
    </source>
</reference>
<keyword evidence="2" id="KW-0285">Flavoprotein</keyword>
<dbReference type="STRING" id="134849.SAMN05443668_105186"/>
<dbReference type="EMBL" id="FRCS01000005">
    <property type="protein sequence ID" value="SHN33792.1"/>
    <property type="molecule type" value="Genomic_DNA"/>
</dbReference>
<dbReference type="Pfam" id="PF02910">
    <property type="entry name" value="Succ_DH_flav_C"/>
    <property type="match status" value="1"/>
</dbReference>
<feature type="active site" description="Proton acceptor" evidence="5">
    <location>
        <position position="323"/>
    </location>
</feature>
<feature type="compositionally biased region" description="Polar residues" evidence="6">
    <location>
        <begin position="643"/>
        <end position="653"/>
    </location>
</feature>
<evidence type="ECO:0000256" key="3">
    <source>
        <dbReference type="ARBA" id="ARBA00022827"/>
    </source>
</evidence>
<evidence type="ECO:0000256" key="6">
    <source>
        <dbReference type="SAM" id="MobiDB-lite"/>
    </source>
</evidence>